<dbReference type="InterPro" id="IPR011042">
    <property type="entry name" value="6-blade_b-propeller_TolB-like"/>
</dbReference>
<evidence type="ECO:0000313" key="3">
    <source>
        <dbReference type="Proteomes" id="UP000199159"/>
    </source>
</evidence>
<dbReference type="PANTHER" id="PTHR36842">
    <property type="entry name" value="PROTEIN TOLB HOMOLOG"/>
    <property type="match status" value="1"/>
</dbReference>
<dbReference type="Proteomes" id="UP000199159">
    <property type="component" value="Unassembled WGS sequence"/>
</dbReference>
<reference evidence="3" key="1">
    <citation type="submission" date="2016-10" db="EMBL/GenBank/DDBJ databases">
        <authorList>
            <person name="Varghese N."/>
            <person name="Submissions S."/>
        </authorList>
    </citation>
    <scope>NUCLEOTIDE SEQUENCE [LARGE SCALE GENOMIC DNA]</scope>
    <source>
        <strain evidence="3">IBRC-M10078</strain>
    </source>
</reference>
<dbReference type="Pfam" id="PF07676">
    <property type="entry name" value="PD40"/>
    <property type="match status" value="1"/>
</dbReference>
<dbReference type="OrthoDB" id="2386786at2"/>
<name>A0A1H0PSS9_9BACI</name>
<dbReference type="STRING" id="930152.SAMN05216565_101443"/>
<dbReference type="InterPro" id="IPR011659">
    <property type="entry name" value="WD40"/>
</dbReference>
<dbReference type="EMBL" id="FNJU01000001">
    <property type="protein sequence ID" value="SDP07860.1"/>
    <property type="molecule type" value="Genomic_DNA"/>
</dbReference>
<protein>
    <submittedName>
        <fullName evidence="2">TolB protein</fullName>
    </submittedName>
</protein>
<evidence type="ECO:0000313" key="2">
    <source>
        <dbReference type="EMBL" id="SDP07860.1"/>
    </source>
</evidence>
<keyword evidence="3" id="KW-1185">Reference proteome</keyword>
<organism evidence="2 3">
    <name type="scientific">Litchfieldia salsa</name>
    <dbReference type="NCBI Taxonomy" id="930152"/>
    <lineage>
        <taxon>Bacteria</taxon>
        <taxon>Bacillati</taxon>
        <taxon>Bacillota</taxon>
        <taxon>Bacilli</taxon>
        <taxon>Bacillales</taxon>
        <taxon>Bacillaceae</taxon>
        <taxon>Litchfieldia</taxon>
    </lineage>
</organism>
<accession>A0A1H0PSS9</accession>
<dbReference type="Gene3D" id="2.120.10.30">
    <property type="entry name" value="TolB, C-terminal domain"/>
    <property type="match status" value="2"/>
</dbReference>
<sequence length="347" mass="39267">MKKKSLMTLIGSLCSLTVALVVLGVFFNKTENEKQNGLSNQYDVSSQNKIAYVVYEMGKPQLVLQNEGESEDTVVAEYDEETMILDPSFSSDGSILAYITTNKDKETELISTVHFYHLEKKTISDVFTDASTVTEVEFNPDQSSLLYLRAGTFENYSPIVGERPHNFDVYEFNLDQKTHIQKTKLEQYSIYSLNVAQSGDRVFIGRDDDSDVETAEDSFDVKQRIFEIPLENPDEMSVLSDPKRDVSIFSFTITPDGNEVIFQSISNPNDGGIYEYELFTYNLDTKEEEQLTHFGEHVGDPVVSTDGSTIYFMMDKNFAKGDPNYHLYKMNVDGGQSEEIVLHGNSE</sequence>
<dbReference type="SUPFAM" id="SSF82171">
    <property type="entry name" value="DPP6 N-terminal domain-like"/>
    <property type="match status" value="1"/>
</dbReference>
<evidence type="ECO:0000256" key="1">
    <source>
        <dbReference type="ARBA" id="ARBA00009820"/>
    </source>
</evidence>
<dbReference type="RefSeq" id="WP_090849478.1">
    <property type="nucleotide sequence ID" value="NZ_FNJU01000001.1"/>
</dbReference>
<dbReference type="PANTHER" id="PTHR36842:SF1">
    <property type="entry name" value="PROTEIN TOLB"/>
    <property type="match status" value="1"/>
</dbReference>
<dbReference type="AlphaFoldDB" id="A0A1H0PSS9"/>
<proteinExistence type="inferred from homology"/>
<comment type="similarity">
    <text evidence="1">Belongs to the TolB family.</text>
</comment>
<gene>
    <name evidence="2" type="ORF">SAMN05216565_101443</name>
</gene>